<organism evidence="1 2">
    <name type="scientific">Phycicoccus sonneratiae</name>
    <dbReference type="NCBI Taxonomy" id="2807628"/>
    <lineage>
        <taxon>Bacteria</taxon>
        <taxon>Bacillati</taxon>
        <taxon>Actinomycetota</taxon>
        <taxon>Actinomycetes</taxon>
        <taxon>Micrococcales</taxon>
        <taxon>Intrasporangiaceae</taxon>
        <taxon>Phycicoccus</taxon>
    </lineage>
</organism>
<protein>
    <submittedName>
        <fullName evidence="1">Excisionase family DNA-binding protein</fullName>
    </submittedName>
</protein>
<reference evidence="1" key="1">
    <citation type="submission" date="2021-02" db="EMBL/GenBank/DDBJ databases">
        <title>Phycicoccus sp. MQZ13P-5T, whole genome shotgun sequence.</title>
        <authorList>
            <person name="Tuo L."/>
        </authorList>
    </citation>
    <scope>NUCLEOTIDE SEQUENCE</scope>
    <source>
        <strain evidence="1">MQZ13P-5</strain>
    </source>
</reference>
<dbReference type="SUPFAM" id="SSF46955">
    <property type="entry name" value="Putative DNA-binding domain"/>
    <property type="match status" value="1"/>
</dbReference>
<proteinExistence type="predicted"/>
<evidence type="ECO:0000313" key="1">
    <source>
        <dbReference type="EMBL" id="MBM6402286.1"/>
    </source>
</evidence>
<accession>A0ABS2CQY0</accession>
<comment type="caution">
    <text evidence="1">The sequence shown here is derived from an EMBL/GenBank/DDBJ whole genome shotgun (WGS) entry which is preliminary data.</text>
</comment>
<gene>
    <name evidence="1" type="ORF">JQN70_17960</name>
</gene>
<dbReference type="InterPro" id="IPR009061">
    <property type="entry name" value="DNA-bd_dom_put_sf"/>
</dbReference>
<name>A0ABS2CQY0_9MICO</name>
<dbReference type="Proteomes" id="UP001430172">
    <property type="component" value="Unassembled WGS sequence"/>
</dbReference>
<dbReference type="RefSeq" id="WP_204132756.1">
    <property type="nucleotide sequence ID" value="NZ_JAFDVD010000023.1"/>
</dbReference>
<keyword evidence="2" id="KW-1185">Reference proteome</keyword>
<evidence type="ECO:0000313" key="2">
    <source>
        <dbReference type="Proteomes" id="UP001430172"/>
    </source>
</evidence>
<dbReference type="InterPro" id="IPR010093">
    <property type="entry name" value="SinI_DNA-bd"/>
</dbReference>
<dbReference type="EMBL" id="JAFDVD010000023">
    <property type="protein sequence ID" value="MBM6402286.1"/>
    <property type="molecule type" value="Genomic_DNA"/>
</dbReference>
<dbReference type="GO" id="GO:0003677">
    <property type="term" value="F:DNA binding"/>
    <property type="evidence" value="ECO:0007669"/>
    <property type="project" value="UniProtKB-KW"/>
</dbReference>
<keyword evidence="1" id="KW-0238">DNA-binding</keyword>
<sequence length="69" mass="7848">MKTTDRRTYESLSAAADRTGVSIRTLRRRIACGQLAAYRTGRLIRLDPDDVDHLLERIPTARSPYLGPY</sequence>
<dbReference type="NCBIfam" id="TIGR01764">
    <property type="entry name" value="excise"/>
    <property type="match status" value="1"/>
</dbReference>